<accession>A0ABU0CP35</accession>
<protein>
    <recommendedName>
        <fullName evidence="3">Cytosolic protein</fullName>
    </recommendedName>
</protein>
<keyword evidence="2" id="KW-1185">Reference proteome</keyword>
<sequence>MKFIDDLYEFYKEKLTGDEEDAVALVLYTLQEHSREDLMRLITEMSDEEVYQMVGQFLIDQLKEKMAREGVGQHRSPEDKERLH</sequence>
<dbReference type="Pfam" id="PF19651">
    <property type="entry name" value="DUF6154"/>
    <property type="match status" value="1"/>
</dbReference>
<dbReference type="RefSeq" id="WP_307336132.1">
    <property type="nucleotide sequence ID" value="NZ_JAUSUQ010000003.1"/>
</dbReference>
<evidence type="ECO:0000313" key="2">
    <source>
        <dbReference type="Proteomes" id="UP001232445"/>
    </source>
</evidence>
<gene>
    <name evidence="1" type="ORF">J2S00_000965</name>
</gene>
<dbReference type="EMBL" id="JAUSUQ010000003">
    <property type="protein sequence ID" value="MDQ0338181.1"/>
    <property type="molecule type" value="Genomic_DNA"/>
</dbReference>
<evidence type="ECO:0008006" key="3">
    <source>
        <dbReference type="Google" id="ProtNLM"/>
    </source>
</evidence>
<name>A0ABU0CP35_9BACI</name>
<reference evidence="1 2" key="1">
    <citation type="submission" date="2023-07" db="EMBL/GenBank/DDBJ databases">
        <title>Genomic Encyclopedia of Type Strains, Phase IV (KMG-IV): sequencing the most valuable type-strain genomes for metagenomic binning, comparative biology and taxonomic classification.</title>
        <authorList>
            <person name="Goeker M."/>
        </authorList>
    </citation>
    <scope>NUCLEOTIDE SEQUENCE [LARGE SCALE GENOMIC DNA]</scope>
    <source>
        <strain evidence="1 2">DSM 17740</strain>
    </source>
</reference>
<comment type="caution">
    <text evidence="1">The sequence shown here is derived from an EMBL/GenBank/DDBJ whole genome shotgun (WGS) entry which is preliminary data.</text>
</comment>
<dbReference type="InterPro" id="IPR046152">
    <property type="entry name" value="DUF6154"/>
</dbReference>
<evidence type="ECO:0000313" key="1">
    <source>
        <dbReference type="EMBL" id="MDQ0338181.1"/>
    </source>
</evidence>
<proteinExistence type="predicted"/>
<dbReference type="Proteomes" id="UP001232445">
    <property type="component" value="Unassembled WGS sequence"/>
</dbReference>
<organism evidence="1 2">
    <name type="scientific">Caldalkalibacillus uzonensis</name>
    <dbReference type="NCBI Taxonomy" id="353224"/>
    <lineage>
        <taxon>Bacteria</taxon>
        <taxon>Bacillati</taxon>
        <taxon>Bacillota</taxon>
        <taxon>Bacilli</taxon>
        <taxon>Bacillales</taxon>
        <taxon>Bacillaceae</taxon>
        <taxon>Caldalkalibacillus</taxon>
    </lineage>
</organism>